<keyword evidence="1" id="KW-0479">Metal-binding</keyword>
<feature type="domain" description="Phorbol-ester/DAG-type" evidence="4">
    <location>
        <begin position="305"/>
        <end position="358"/>
    </location>
</feature>
<dbReference type="Proteomes" id="UP000298390">
    <property type="component" value="Unassembled WGS sequence"/>
</dbReference>
<evidence type="ECO:0000313" key="6">
    <source>
        <dbReference type="Proteomes" id="UP000298390"/>
    </source>
</evidence>
<dbReference type="EMBL" id="SEKV01000112">
    <property type="protein sequence ID" value="TFY64018.1"/>
    <property type="molecule type" value="Genomic_DNA"/>
</dbReference>
<reference evidence="5 6" key="1">
    <citation type="submission" date="2019-01" db="EMBL/GenBank/DDBJ databases">
        <title>Genome sequencing of the rare red list fungi Fomitopsis rosea.</title>
        <authorList>
            <person name="Buettner E."/>
            <person name="Kellner H."/>
        </authorList>
    </citation>
    <scope>NUCLEOTIDE SEQUENCE [LARGE SCALE GENOMIC DNA]</scope>
    <source>
        <strain evidence="5 6">DSM 105464</strain>
    </source>
</reference>
<feature type="compositionally biased region" description="Low complexity" evidence="3">
    <location>
        <begin position="691"/>
        <end position="707"/>
    </location>
</feature>
<dbReference type="SMART" id="SM00109">
    <property type="entry name" value="C1"/>
    <property type="match status" value="2"/>
</dbReference>
<dbReference type="InterPro" id="IPR002219">
    <property type="entry name" value="PKC_DAG/PE"/>
</dbReference>
<dbReference type="GO" id="GO:0046872">
    <property type="term" value="F:metal ion binding"/>
    <property type="evidence" value="ECO:0007669"/>
    <property type="project" value="UniProtKB-KW"/>
</dbReference>
<keyword evidence="2" id="KW-0862">Zinc</keyword>
<accession>A0A4Y9YQJ8</accession>
<name>A0A4Y9YQJ8_9APHY</name>
<dbReference type="InterPro" id="IPR046349">
    <property type="entry name" value="C1-like_sf"/>
</dbReference>
<protein>
    <recommendedName>
        <fullName evidence="4">Phorbol-ester/DAG-type domain-containing protein</fullName>
    </recommendedName>
</protein>
<dbReference type="SUPFAM" id="SSF57889">
    <property type="entry name" value="Cysteine-rich domain"/>
    <property type="match status" value="1"/>
</dbReference>
<gene>
    <name evidence="5" type="ORF">EVJ58_g2900</name>
</gene>
<comment type="caution">
    <text evidence="5">The sequence shown here is derived from an EMBL/GenBank/DDBJ whole genome shotgun (WGS) entry which is preliminary data.</text>
</comment>
<dbReference type="STRING" id="34475.A0A4Y9YQJ8"/>
<evidence type="ECO:0000259" key="4">
    <source>
        <dbReference type="PROSITE" id="PS50081"/>
    </source>
</evidence>
<evidence type="ECO:0000256" key="1">
    <source>
        <dbReference type="ARBA" id="ARBA00022723"/>
    </source>
</evidence>
<evidence type="ECO:0000256" key="3">
    <source>
        <dbReference type="SAM" id="MobiDB-lite"/>
    </source>
</evidence>
<dbReference type="PROSITE" id="PS50081">
    <property type="entry name" value="ZF_DAG_PE_2"/>
    <property type="match status" value="1"/>
</dbReference>
<evidence type="ECO:0000256" key="2">
    <source>
        <dbReference type="ARBA" id="ARBA00022833"/>
    </source>
</evidence>
<evidence type="ECO:0000313" key="5">
    <source>
        <dbReference type="EMBL" id="TFY64018.1"/>
    </source>
</evidence>
<dbReference type="Gene3D" id="3.30.60.20">
    <property type="match status" value="1"/>
</dbReference>
<organism evidence="5 6">
    <name type="scientific">Rhodofomes roseus</name>
    <dbReference type="NCBI Taxonomy" id="34475"/>
    <lineage>
        <taxon>Eukaryota</taxon>
        <taxon>Fungi</taxon>
        <taxon>Dikarya</taxon>
        <taxon>Basidiomycota</taxon>
        <taxon>Agaricomycotina</taxon>
        <taxon>Agaricomycetes</taxon>
        <taxon>Polyporales</taxon>
        <taxon>Rhodofomes</taxon>
    </lineage>
</organism>
<feature type="region of interest" description="Disordered" evidence="3">
    <location>
        <begin position="685"/>
        <end position="708"/>
    </location>
</feature>
<sequence length="1900" mass="210530">MHARLLAFFEEGLIGPMIDDLNRLRNSTSTLSASTTFGSSDQDEPPMVSIMVEQADDGSPAPDPDSAWRRWSNSSAAAGVGTRPTSAPGQDLAIYQLSSFIPALLAAILEKVENTGTSQLPVIYRFHRLFGRIIEAKPDVYLDVLSVIAYHTPRARYSALSLLSSYWPRSFGHLAIARAFPLISYSASANRATQGTVYGRRVQENPHAHQFVPWRFDVQRLPALFEGVSRGDCNACGRTVTGFGLLCPFCMTSVHFDCYDYPDGSQFSQYSVADEGDRQRIAVYRFCHIAPHRREAQNAAVTKGQHTFRPVNMFSLTLCLLCRQPLWGCVMQGLRCISCKQYAHASCLERASDSLPRCRSVAVDDTSVTIEWSLLCRSFNDHYHDLILDEDELARKTYEEVSVYHGVLWLQLNILQHGVALGSLVVSKDGQPTSPTTESPIHEFELHHTVSLYENYLASNQLPVSTVLADHLLENGLQASEVSLLFEWRVLALMTSVIKAPVVEATPTAPNASNFLAVDRADMLAGTTADPSSSSYEIFPLAHIRDQLGGQLHLYAEPAAKYALVHLAHLGFFQRVDNQPVVFDDTFDHRDALCTSPLPVGLEASPDLETLVSAVEACLSDLDLSVSEGGLLLLVRRFWPDGFMTDYALRRLCAAVISWVVSEDHNLAIMLRDYVAKGRSLPGVRAGSEMPTWPSQSQTRPTTTSSTNGGDYVAARRTLLEKHAAAWLLALHDLNVDSYATMLYDVLLDIAEDGDVVDEYFLGKEADDRQMKRQHSAADKLLGMIVKLNHGSVVFTAFDDLFKMWLRRALSLTLNLEPLPSLARLFNREVETAQRFSSVVEPRRSVADASDLAASSALRVLVETATASQEGLRETTHWLCLCVRSGVDISVQTFIQLAGLASRFNADLADCSLLIKAVLWSTWLRSVGRQELQTVVTRVHAQLAEQVIGALRARDNVSDMHSLAICLLLYGCERKNVVDLGFVDEAEIAGLPSRRKLHARNMTMTDTVVISTSFMDILNKYVETNIDDIACLAAKFLNAFVNDAPFIESFEVDNFILQNGNVLSACAWRFYAVQRPDLSLTRPALLLRILVVDSNPLHALLDSAFSVDSPWETRFIRIFLRGNAMYGLSSEGPSDNRARIDPDVGRLKVSLLSLALRMLSSGIPIDRTSLLKVKDQLVRVLGYQMVSLVPTPNGRGFHVRFYDLGSIPDSALICLNDLMLVLDSAQSYDVAPSMIGGPYFEDETTSPLLIGSIFVDVLIELCVSTEDIAALPFITFKNVLKSLIIVLYKHDFDSRPLRHLQANLRKAVRRTLDLALEEINHELRQLALSISQIFIKRWSTMAGNFPIEAIESVLRLMTNLHHEQNADDVLVEQSKTFLVALRFGRDHERSVQAKRSLSADAFASLRHALTPVGKASRGVAIQMELMDKLLRDTMTRSLDNDPESFQSVVDNVCTYVDVVHNTGYSTEMLQAVGIWLTGVARRAAEWPQGTVNPSPLIVLACTLIQHHKAQSRDLLGYLETLLRATLTRCVISATSLTRVVEVTSQLYRRAVQGTDVPLVNPILLVLLETISDGVNMRARATGATLASSFEAMSATIAVGSSNPKAAVLTNEQINKLSVDTLSFLCHDSQLERDNVTLFTFDALLAAANLLVDIAQYQTGAIRLWQRTATLRSWNILILAALQSRHQRSASLVLDLFTTFVSAYCSALAGFQRVAMPYQALQQSPAHTDVSGAYASIKLWLLLAGHVEVQKQRSVEAIGSLREEDYTGTETLLTSKMIWNELWPPFERAMSALEAEVHAGSGTPIASTLWASIADLLLFLRQSRSVVLDASSELTILERLRGVMRGESKLMRVARSMSEPPPNLPFEFFVNQVVTELRAEEKLFAAHRQDTAPERGRRIVS</sequence>
<proteinExistence type="predicted"/>
<dbReference type="CDD" id="cd00029">
    <property type="entry name" value="C1"/>
    <property type="match status" value="1"/>
</dbReference>
<dbReference type="Pfam" id="PF00130">
    <property type="entry name" value="C1_1"/>
    <property type="match status" value="1"/>
</dbReference>